<feature type="compositionally biased region" description="Basic residues" evidence="1">
    <location>
        <begin position="59"/>
        <end position="68"/>
    </location>
</feature>
<proteinExistence type="predicted"/>
<evidence type="ECO:0000256" key="1">
    <source>
        <dbReference type="SAM" id="MobiDB-lite"/>
    </source>
</evidence>
<accession>A0A6J4IUS5</accession>
<organism evidence="2">
    <name type="scientific">uncultured Mycobacteriales bacterium</name>
    <dbReference type="NCBI Taxonomy" id="581187"/>
    <lineage>
        <taxon>Bacteria</taxon>
        <taxon>Bacillati</taxon>
        <taxon>Actinomycetota</taxon>
        <taxon>Actinomycetes</taxon>
        <taxon>Mycobacteriales</taxon>
        <taxon>environmental samples</taxon>
    </lineage>
</organism>
<protein>
    <submittedName>
        <fullName evidence="2">Uncharacterized protein</fullName>
    </submittedName>
</protein>
<feature type="compositionally biased region" description="Basic residues" evidence="1">
    <location>
        <begin position="90"/>
        <end position="110"/>
    </location>
</feature>
<feature type="region of interest" description="Disordered" evidence="1">
    <location>
        <begin position="1"/>
        <end position="135"/>
    </location>
</feature>
<dbReference type="EMBL" id="CADCTP010000226">
    <property type="protein sequence ID" value="CAA9262275.1"/>
    <property type="molecule type" value="Genomic_DNA"/>
</dbReference>
<feature type="compositionally biased region" description="Basic and acidic residues" evidence="1">
    <location>
        <begin position="23"/>
        <end position="33"/>
    </location>
</feature>
<feature type="non-terminal residue" evidence="2">
    <location>
        <position position="135"/>
    </location>
</feature>
<sequence>AGPRPGVRHCHDRPFVPAPGRRPPGDDAPDRPGRRAVRAHRADHHAVAAPGPHPDRRPLGRLHLRRGRPPAAADLHPAERQQRPDQPLRRQPRPAARRRAAAGRRARRAAGRPDRRGPGGPAAAHGEEDGPLVEV</sequence>
<gene>
    <name evidence="2" type="ORF">AVDCRST_MAG41-2442</name>
</gene>
<dbReference type="AlphaFoldDB" id="A0A6J4IUS5"/>
<evidence type="ECO:0000313" key="2">
    <source>
        <dbReference type="EMBL" id="CAA9262275.1"/>
    </source>
</evidence>
<name>A0A6J4IUS5_9ACTN</name>
<feature type="compositionally biased region" description="Basic and acidic residues" evidence="1">
    <location>
        <begin position="76"/>
        <end position="88"/>
    </location>
</feature>
<feature type="compositionally biased region" description="Basic residues" evidence="1">
    <location>
        <begin position="34"/>
        <end position="43"/>
    </location>
</feature>
<feature type="compositionally biased region" description="Basic residues" evidence="1">
    <location>
        <begin position="1"/>
        <end position="11"/>
    </location>
</feature>
<feature type="non-terminal residue" evidence="2">
    <location>
        <position position="1"/>
    </location>
</feature>
<reference evidence="2" key="1">
    <citation type="submission" date="2020-02" db="EMBL/GenBank/DDBJ databases">
        <authorList>
            <person name="Meier V. D."/>
        </authorList>
    </citation>
    <scope>NUCLEOTIDE SEQUENCE</scope>
    <source>
        <strain evidence="2">AVDCRST_MAG41</strain>
    </source>
</reference>